<sequence>MACLAFAGRSRTSHETSHTSAWSGLVGGRHRHKVTAALATASLATAALTGVLGAGPAFADQARQTVATGLTKAAGTLVDPDGRLWVSDARAGFCRVTEASGSTPGGLETNTCLGGTLTGHGSGPALAGTPAMIDPSPASHGDGDEIAFIPDAAVGSSDVVRALWNPDEGVFDYDGALTIFDGDLRPNAVSDGPDGNIYLSFANARSIVKIVNPTALHPSIESIASVNSSSLSLAATHRNSAGNVVVYVAETSGLTVFTAPDDGVLTNFVPAPLYNVGKPTAIYYDWQSPLVLYTGTGGGTTTADAGKDTISRIDLSTDTVDNQWALGFSKVGGLTMRDGKLLVMEDPGQLEPAKPAERGRLLTLGGVVPSIVSGPTAANGTQAANPAFTNDSTPTFAVASTPPGGALECSLQLSTATPVWQVCTGGTFTPSTALANGAYTFSVRAAPSGLPVSRTFTVDLTAPAAPVITSPAAGATVNGSPVLGVTSAADSTLACSVDSTTTFTACSNGYVFNLATAGQHVLRVRATDMAGNVSALASVTVTADLTAPQVSVTSPAEGATVGIAPSFAFTSSSPDIAGFRCKLGSNAFTACTSPKAYADLPSGPATFTVEARDNAGNTSTATRNVTVFAADTAPPVVSVDPVGGTYGANKTITLSVNEAATVFVTTDGTTPTASSPVYSGPIPLTSMTLKYFARDTAGNTSAVATQTYIRDDTAPTLTVNPAAGAYASGQLVTMSSNEAGSIFYTTDGTNPATSATGTTKAYTAAFALNANTTVKALAVDAYGNASAVATRAYTVLDTTPPVVTVAPPAGSYPANQQITLTANEPGSSIYFTTNGTNPTAIAANKYSTAITLTTAMTLKYFAVDASNNSSAIVTQAYTVTAPPVNTWKDYTGDAKNDVVARDNGGTLWLYPGNGTGGWLTQRSLGTGWNSLNAIVPTKDFNGDGRSDVLARDTNGVLWLYPGNGTGGLQARVQAGTGWAGMTLILAPGDFSGDGKADVLARNSAGALVLYRGNGTGGFASSAQIGTGWNAMTAILSTGDFNGDNKTDVLARDTSGILWLYPGNGTGGWLNRVQVGSGWSGMTAILGPGDFNGDGKNDVLARDAGGNLFLYPGNGTSGWLSRSQVGWGWGGFTSLP</sequence>
<dbReference type="InterPro" id="IPR013517">
    <property type="entry name" value="FG-GAP"/>
</dbReference>
<evidence type="ECO:0000259" key="2">
    <source>
        <dbReference type="Pfam" id="PF13290"/>
    </source>
</evidence>
<dbReference type="Proteomes" id="UP000316500">
    <property type="component" value="Unassembled WGS sequence"/>
</dbReference>
<dbReference type="InterPro" id="IPR028994">
    <property type="entry name" value="Integrin_alpha_N"/>
</dbReference>
<evidence type="ECO:0000256" key="1">
    <source>
        <dbReference type="ARBA" id="ARBA00022729"/>
    </source>
</evidence>
<feature type="domain" description="GH29D-like beta-sandwich" evidence="2">
    <location>
        <begin position="641"/>
        <end position="705"/>
    </location>
</feature>
<name>A0A558H2Y3_PAENT</name>
<protein>
    <recommendedName>
        <fullName evidence="2">GH29D-like beta-sandwich domain-containing protein</fullName>
    </recommendedName>
</protein>
<reference evidence="3 4" key="1">
    <citation type="submission" date="2019-07" db="EMBL/GenBank/DDBJ databases">
        <title>Diversity of Bacteria from Kongsfjorden, Arctic.</title>
        <authorList>
            <person name="Yu Y."/>
        </authorList>
    </citation>
    <scope>NUCLEOTIDE SEQUENCE [LARGE SCALE GENOMIC DNA]</scope>
    <source>
        <strain evidence="3 4">SM1928</strain>
    </source>
</reference>
<dbReference type="InterPro" id="IPR059177">
    <property type="entry name" value="GH29D-like_dom"/>
</dbReference>
<dbReference type="Gene3D" id="2.60.40.10">
    <property type="entry name" value="Immunoglobulins"/>
    <property type="match status" value="3"/>
</dbReference>
<dbReference type="AlphaFoldDB" id="A0A558H2Y3"/>
<dbReference type="InterPro" id="IPR013783">
    <property type="entry name" value="Ig-like_fold"/>
</dbReference>
<evidence type="ECO:0000313" key="3">
    <source>
        <dbReference type="EMBL" id="TVU63472.1"/>
    </source>
</evidence>
<accession>A0A558H2Y3</accession>
<keyword evidence="1" id="KW-0732">Signal</keyword>
<dbReference type="PANTHER" id="PTHR44103">
    <property type="entry name" value="PROPROTEIN CONVERTASE P"/>
    <property type="match status" value="1"/>
</dbReference>
<dbReference type="Pfam" id="PF13290">
    <property type="entry name" value="CHB_HEX_C_1"/>
    <property type="match status" value="3"/>
</dbReference>
<organism evidence="3 4">
    <name type="scientific">Paenarthrobacter nitroguajacolicus</name>
    <name type="common">Arthrobacter nitroguajacolicus</name>
    <dbReference type="NCBI Taxonomy" id="211146"/>
    <lineage>
        <taxon>Bacteria</taxon>
        <taxon>Bacillati</taxon>
        <taxon>Actinomycetota</taxon>
        <taxon>Actinomycetes</taxon>
        <taxon>Micrococcales</taxon>
        <taxon>Micrococcaceae</taxon>
        <taxon>Paenarthrobacter</taxon>
    </lineage>
</organism>
<feature type="domain" description="GH29D-like beta-sandwich" evidence="2">
    <location>
        <begin position="721"/>
        <end position="790"/>
    </location>
</feature>
<proteinExistence type="predicted"/>
<dbReference type="SUPFAM" id="SSF63829">
    <property type="entry name" value="Calcium-dependent phosphotriesterase"/>
    <property type="match status" value="1"/>
</dbReference>
<dbReference type="PANTHER" id="PTHR44103:SF1">
    <property type="entry name" value="PROPROTEIN CONVERTASE P"/>
    <property type="match status" value="1"/>
</dbReference>
<feature type="domain" description="GH29D-like beta-sandwich" evidence="2">
    <location>
        <begin position="807"/>
        <end position="874"/>
    </location>
</feature>
<evidence type="ECO:0000313" key="4">
    <source>
        <dbReference type="Proteomes" id="UP000316500"/>
    </source>
</evidence>
<dbReference type="OrthoDB" id="9805017at2"/>
<dbReference type="GO" id="GO:0005975">
    <property type="term" value="P:carbohydrate metabolic process"/>
    <property type="evidence" value="ECO:0007669"/>
    <property type="project" value="UniProtKB-ARBA"/>
</dbReference>
<dbReference type="EMBL" id="VNFK01000006">
    <property type="protein sequence ID" value="TVU63472.1"/>
    <property type="molecule type" value="Genomic_DNA"/>
</dbReference>
<comment type="caution">
    <text evidence="3">The sequence shown here is derived from an EMBL/GenBank/DDBJ whole genome shotgun (WGS) entry which is preliminary data.</text>
</comment>
<dbReference type="Pfam" id="PF13517">
    <property type="entry name" value="FG-GAP_3"/>
    <property type="match status" value="2"/>
</dbReference>
<dbReference type="Gene3D" id="2.40.128.340">
    <property type="match status" value="1"/>
</dbReference>
<dbReference type="SUPFAM" id="SSF69318">
    <property type="entry name" value="Integrin alpha N-terminal domain"/>
    <property type="match status" value="2"/>
</dbReference>
<gene>
    <name evidence="3" type="ORF">FQP90_10460</name>
</gene>